<dbReference type="PANTHER" id="PTHR35006">
    <property type="entry name" value="GLYOXALASE FAMILY PROTEIN (AFU_ORTHOLOGUE AFUA_5G14830)"/>
    <property type="match status" value="1"/>
</dbReference>
<name>A0ABT1ZE42_9MICO</name>
<accession>A0ABT1ZE42</accession>
<dbReference type="InterPro" id="IPR037523">
    <property type="entry name" value="VOC_core"/>
</dbReference>
<dbReference type="InterPro" id="IPR004360">
    <property type="entry name" value="Glyas_Fos-R_dOase_dom"/>
</dbReference>
<reference evidence="2 3" key="1">
    <citation type="submission" date="2022-08" db="EMBL/GenBank/DDBJ databases">
        <authorList>
            <person name="Li F."/>
        </authorList>
    </citation>
    <scope>NUCLEOTIDE SEQUENCE [LARGE SCALE GENOMIC DNA]</scope>
    <source>
        <strain evidence="2 3">10F1B-8-1</strain>
    </source>
</reference>
<dbReference type="RefSeq" id="WP_258797985.1">
    <property type="nucleotide sequence ID" value="NZ_JANTHX010000005.1"/>
</dbReference>
<dbReference type="Pfam" id="PF00903">
    <property type="entry name" value="Glyoxalase"/>
    <property type="match status" value="1"/>
</dbReference>
<dbReference type="Proteomes" id="UP001205337">
    <property type="component" value="Unassembled WGS sequence"/>
</dbReference>
<feature type="domain" description="VOC" evidence="1">
    <location>
        <begin position="3"/>
        <end position="129"/>
    </location>
</feature>
<organism evidence="2 3">
    <name type="scientific">Protaetiibacter mangrovi</name>
    <dbReference type="NCBI Taxonomy" id="2970926"/>
    <lineage>
        <taxon>Bacteria</taxon>
        <taxon>Bacillati</taxon>
        <taxon>Actinomycetota</taxon>
        <taxon>Actinomycetes</taxon>
        <taxon>Micrococcales</taxon>
        <taxon>Microbacteriaceae</taxon>
        <taxon>Protaetiibacter</taxon>
    </lineage>
</organism>
<sequence length="132" mass="14909">MPLFDHLGITVSDLDRAIAQWDPVLTALGLEREEGDANGAAWYREGETELILMPAREPESGPHRHGTVGWQHLAFAIDTRAEVDRLHDLAVSAGWTEVREPKPYPRFTARYYAAFLEDADGIRIEFMFNGVE</sequence>
<keyword evidence="3" id="KW-1185">Reference proteome</keyword>
<comment type="caution">
    <text evidence="2">The sequence shown here is derived from an EMBL/GenBank/DDBJ whole genome shotgun (WGS) entry which is preliminary data.</text>
</comment>
<dbReference type="EMBL" id="JANTHX010000005">
    <property type="protein sequence ID" value="MCS0498967.1"/>
    <property type="molecule type" value="Genomic_DNA"/>
</dbReference>
<dbReference type="PROSITE" id="PS51819">
    <property type="entry name" value="VOC"/>
    <property type="match status" value="1"/>
</dbReference>
<dbReference type="PANTHER" id="PTHR35006:SF2">
    <property type="entry name" value="GLYOXALASE FAMILY PROTEIN (AFU_ORTHOLOGUE AFUA_5G14830)"/>
    <property type="match status" value="1"/>
</dbReference>
<gene>
    <name evidence="2" type="ORF">NUH29_05305</name>
</gene>
<dbReference type="Gene3D" id="3.10.180.10">
    <property type="entry name" value="2,3-Dihydroxybiphenyl 1,2-Dioxygenase, domain 1"/>
    <property type="match status" value="1"/>
</dbReference>
<dbReference type="InterPro" id="IPR029068">
    <property type="entry name" value="Glyas_Bleomycin-R_OHBP_Dase"/>
</dbReference>
<evidence type="ECO:0000313" key="3">
    <source>
        <dbReference type="Proteomes" id="UP001205337"/>
    </source>
</evidence>
<protein>
    <submittedName>
        <fullName evidence="2">VOC family protein</fullName>
    </submittedName>
</protein>
<evidence type="ECO:0000259" key="1">
    <source>
        <dbReference type="PROSITE" id="PS51819"/>
    </source>
</evidence>
<proteinExistence type="predicted"/>
<dbReference type="SUPFAM" id="SSF54593">
    <property type="entry name" value="Glyoxalase/Bleomycin resistance protein/Dihydroxybiphenyl dioxygenase"/>
    <property type="match status" value="1"/>
</dbReference>
<evidence type="ECO:0000313" key="2">
    <source>
        <dbReference type="EMBL" id="MCS0498967.1"/>
    </source>
</evidence>